<reference evidence="1" key="1">
    <citation type="submission" date="2018-05" db="EMBL/GenBank/DDBJ databases">
        <authorList>
            <person name="Lanie J.A."/>
            <person name="Ng W.-L."/>
            <person name="Kazmierczak K.M."/>
            <person name="Andrzejewski T.M."/>
            <person name="Davidsen T.M."/>
            <person name="Wayne K.J."/>
            <person name="Tettelin H."/>
            <person name="Glass J.I."/>
            <person name="Rusch D."/>
            <person name="Podicherti R."/>
            <person name="Tsui H.-C.T."/>
            <person name="Winkler M.E."/>
        </authorList>
    </citation>
    <scope>NUCLEOTIDE SEQUENCE</scope>
</reference>
<dbReference type="EMBL" id="UINC01188438">
    <property type="protein sequence ID" value="SVE01658.1"/>
    <property type="molecule type" value="Genomic_DNA"/>
</dbReference>
<feature type="non-terminal residue" evidence="1">
    <location>
        <position position="45"/>
    </location>
</feature>
<proteinExistence type="predicted"/>
<gene>
    <name evidence="1" type="ORF">METZ01_LOCUS454512</name>
</gene>
<accession>A0A383A3U0</accession>
<protein>
    <submittedName>
        <fullName evidence="1">Uncharacterized protein</fullName>
    </submittedName>
</protein>
<name>A0A383A3U0_9ZZZZ</name>
<dbReference type="AlphaFoldDB" id="A0A383A3U0"/>
<sequence>MDEVQANTSKTVTLTLSADPVGNDVTAVLTHGWSGETVLGSTNCT</sequence>
<organism evidence="1">
    <name type="scientific">marine metagenome</name>
    <dbReference type="NCBI Taxonomy" id="408172"/>
    <lineage>
        <taxon>unclassified sequences</taxon>
        <taxon>metagenomes</taxon>
        <taxon>ecological metagenomes</taxon>
    </lineage>
</organism>
<evidence type="ECO:0000313" key="1">
    <source>
        <dbReference type="EMBL" id="SVE01658.1"/>
    </source>
</evidence>